<dbReference type="AlphaFoldDB" id="A0A9D3VUH4"/>
<organism evidence="2 3">
    <name type="scientific">Gossypium stocksii</name>
    <dbReference type="NCBI Taxonomy" id="47602"/>
    <lineage>
        <taxon>Eukaryota</taxon>
        <taxon>Viridiplantae</taxon>
        <taxon>Streptophyta</taxon>
        <taxon>Embryophyta</taxon>
        <taxon>Tracheophyta</taxon>
        <taxon>Spermatophyta</taxon>
        <taxon>Magnoliopsida</taxon>
        <taxon>eudicotyledons</taxon>
        <taxon>Gunneridae</taxon>
        <taxon>Pentapetalae</taxon>
        <taxon>rosids</taxon>
        <taxon>malvids</taxon>
        <taxon>Malvales</taxon>
        <taxon>Malvaceae</taxon>
        <taxon>Malvoideae</taxon>
        <taxon>Gossypium</taxon>
    </lineage>
</organism>
<sequence>MSCKRTRSSKTSPENSIMVQDKEAKESFMPISHSSTISVEQMLLLYVIMTKRTINVEEIILVKIHDCARKKAGSTYFPSLITSLCLTAQVKSKANLKGQYIQGCITALSLERLVENVHELNPIEPSIPI</sequence>
<name>A0A9D3VUH4_9ROSI</name>
<protein>
    <recommendedName>
        <fullName evidence="1">Putative plant transposon protein domain-containing protein</fullName>
    </recommendedName>
</protein>
<dbReference type="Proteomes" id="UP000828251">
    <property type="component" value="Unassembled WGS sequence"/>
</dbReference>
<evidence type="ECO:0000313" key="2">
    <source>
        <dbReference type="EMBL" id="KAH1097637.1"/>
    </source>
</evidence>
<evidence type="ECO:0000259" key="1">
    <source>
        <dbReference type="Pfam" id="PF20167"/>
    </source>
</evidence>
<reference evidence="2 3" key="1">
    <citation type="journal article" date="2021" name="Plant Biotechnol. J.">
        <title>Multi-omics assisted identification of the key and species-specific regulatory components of drought-tolerant mechanisms in Gossypium stocksii.</title>
        <authorList>
            <person name="Yu D."/>
            <person name="Ke L."/>
            <person name="Zhang D."/>
            <person name="Wu Y."/>
            <person name="Sun Y."/>
            <person name="Mei J."/>
            <person name="Sun J."/>
            <person name="Sun Y."/>
        </authorList>
    </citation>
    <scope>NUCLEOTIDE SEQUENCE [LARGE SCALE GENOMIC DNA]</scope>
    <source>
        <strain evidence="3">cv. E1</strain>
        <tissue evidence="2">Leaf</tissue>
    </source>
</reference>
<evidence type="ECO:0000313" key="3">
    <source>
        <dbReference type="Proteomes" id="UP000828251"/>
    </source>
</evidence>
<gene>
    <name evidence="2" type="ORF">J1N35_014558</name>
</gene>
<dbReference type="InterPro" id="IPR046796">
    <property type="entry name" value="Transposase_32_dom"/>
</dbReference>
<keyword evidence="3" id="KW-1185">Reference proteome</keyword>
<dbReference type="OrthoDB" id="1435274at2759"/>
<feature type="domain" description="Putative plant transposon protein" evidence="1">
    <location>
        <begin position="27"/>
        <end position="90"/>
    </location>
</feature>
<dbReference type="Pfam" id="PF20167">
    <property type="entry name" value="Transposase_32"/>
    <property type="match status" value="1"/>
</dbReference>
<proteinExistence type="predicted"/>
<dbReference type="EMBL" id="JAIQCV010000005">
    <property type="protein sequence ID" value="KAH1097637.1"/>
    <property type="molecule type" value="Genomic_DNA"/>
</dbReference>
<accession>A0A9D3VUH4</accession>
<comment type="caution">
    <text evidence="2">The sequence shown here is derived from an EMBL/GenBank/DDBJ whole genome shotgun (WGS) entry which is preliminary data.</text>
</comment>